<evidence type="ECO:0000256" key="1">
    <source>
        <dbReference type="ARBA" id="ARBA00007198"/>
    </source>
</evidence>
<dbReference type="AlphaFoldDB" id="A0A090Q0H9"/>
<dbReference type="PROSITE" id="PS51353">
    <property type="entry name" value="ARSC"/>
    <property type="match status" value="1"/>
</dbReference>
<dbReference type="InterPro" id="IPR036249">
    <property type="entry name" value="Thioredoxin-like_sf"/>
</dbReference>
<dbReference type="SUPFAM" id="SSF52833">
    <property type="entry name" value="Thioredoxin-like"/>
    <property type="match status" value="1"/>
</dbReference>
<protein>
    <submittedName>
        <fullName evidence="3">Uncharacterized protein</fullName>
    </submittedName>
</protein>
<dbReference type="EMBL" id="BBML01000001">
    <property type="protein sequence ID" value="GAK95692.1"/>
    <property type="molecule type" value="Genomic_DNA"/>
</dbReference>
<dbReference type="Proteomes" id="UP000029221">
    <property type="component" value="Unassembled WGS sequence"/>
</dbReference>
<sequence>MENRFIYLNTCNTCKRIQKELHLPESVILQNTKEEPVTEEQVDFLKDQAGSYEALFNRRSQQYRGRGLHEQELSEKDYRSLLLDHYSFIKRPILILDGVAFIGNSKKTVAAAAQALGNE</sequence>
<evidence type="ECO:0000313" key="4">
    <source>
        <dbReference type="Proteomes" id="UP000029221"/>
    </source>
</evidence>
<dbReference type="Gene3D" id="3.40.30.10">
    <property type="entry name" value="Glutaredoxin"/>
    <property type="match status" value="1"/>
</dbReference>
<name>A0A090Q0H9_9FLAO</name>
<evidence type="ECO:0000256" key="2">
    <source>
        <dbReference type="PROSITE-ProRule" id="PRU01282"/>
    </source>
</evidence>
<evidence type="ECO:0000313" key="3">
    <source>
        <dbReference type="EMBL" id="GAK95692.1"/>
    </source>
</evidence>
<keyword evidence="4" id="KW-1185">Reference proteome</keyword>
<dbReference type="Pfam" id="PF03960">
    <property type="entry name" value="ArsC"/>
    <property type="match status" value="1"/>
</dbReference>
<comment type="caution">
    <text evidence="3">The sequence shown here is derived from an EMBL/GenBank/DDBJ whole genome shotgun (WGS) entry which is preliminary data.</text>
</comment>
<dbReference type="eggNOG" id="COG1393">
    <property type="taxonomic scope" value="Bacteria"/>
</dbReference>
<dbReference type="RefSeq" id="WP_042276359.1">
    <property type="nucleotide sequence ID" value="NZ_BBML01000001.1"/>
</dbReference>
<proteinExistence type="inferred from homology"/>
<reference evidence="3" key="1">
    <citation type="journal article" date="2014" name="Genome Announc.">
        <title>Draft Genome Sequences of Marine Flavobacterium Nonlabens Strains NR17, NR24, NR27, NR32, NR33, and Ara13.</title>
        <authorList>
            <person name="Nakanishi M."/>
            <person name="Meirelles P."/>
            <person name="Suzuki R."/>
            <person name="Takatani N."/>
            <person name="Mino S."/>
            <person name="Suda W."/>
            <person name="Oshima K."/>
            <person name="Hattori M."/>
            <person name="Ohkuma M."/>
            <person name="Hosokawa M."/>
            <person name="Miyashita K."/>
            <person name="Thompson F.L."/>
            <person name="Niwa A."/>
            <person name="Sawabe T."/>
            <person name="Sawabe T."/>
        </authorList>
    </citation>
    <scope>NUCLEOTIDE SEQUENCE [LARGE SCALE GENOMIC DNA]</scope>
    <source>
        <strain evidence="3">JCM 19294</strain>
    </source>
</reference>
<dbReference type="InterPro" id="IPR006660">
    <property type="entry name" value="Arsenate_reductase-like"/>
</dbReference>
<organism evidence="3 4">
    <name type="scientific">Nonlabens tegetincola</name>
    <dbReference type="NCBI Taxonomy" id="323273"/>
    <lineage>
        <taxon>Bacteria</taxon>
        <taxon>Pseudomonadati</taxon>
        <taxon>Bacteroidota</taxon>
        <taxon>Flavobacteriia</taxon>
        <taxon>Flavobacteriales</taxon>
        <taxon>Flavobacteriaceae</taxon>
        <taxon>Nonlabens</taxon>
    </lineage>
</organism>
<dbReference type="STRING" id="319236.BST91_12290"/>
<accession>A0A090Q0H9</accession>
<gene>
    <name evidence="3" type="ORF">JCM19294_2474</name>
</gene>
<comment type="similarity">
    <text evidence="1 2">Belongs to the ArsC family.</text>
</comment>